<accession>A0ABS7SYT5</accession>
<dbReference type="EMBL" id="JAIPME010000002">
    <property type="protein sequence ID" value="MBZ2386700.1"/>
    <property type="molecule type" value="Genomic_DNA"/>
</dbReference>
<keyword evidence="2" id="KW-1185">Reference proteome</keyword>
<reference evidence="1 2" key="1">
    <citation type="submission" date="2021-08" db="EMBL/GenBank/DDBJ databases">
        <title>FDA dAtabase for Regulatory Grade micrObial Sequences (FDA-ARGOS): Supporting development and validation of Infectious Disease Dx tests.</title>
        <authorList>
            <person name="Sproer C."/>
            <person name="Gronow S."/>
            <person name="Severitt S."/>
            <person name="Schroder I."/>
            <person name="Tallon L."/>
            <person name="Sadzewicz L."/>
            <person name="Zhao X."/>
            <person name="Boylan J."/>
            <person name="Ott S."/>
            <person name="Bowen H."/>
            <person name="Vavikolanu K."/>
            <person name="Hazen T."/>
            <person name="Aluvathingal J."/>
            <person name="Nadendla S."/>
            <person name="Lowell S."/>
            <person name="Myers T."/>
            <person name="Yan Y."/>
            <person name="Sichtig H."/>
        </authorList>
    </citation>
    <scope>NUCLEOTIDE SEQUENCE [LARGE SCALE GENOMIC DNA]</scope>
    <source>
        <strain evidence="1 2">FDAARGOS_1460</strain>
    </source>
</reference>
<evidence type="ECO:0000313" key="1">
    <source>
        <dbReference type="EMBL" id="MBZ2386700.1"/>
    </source>
</evidence>
<organism evidence="1 2">
    <name type="scientific">Anaerococcus murdochii</name>
    <dbReference type="NCBI Taxonomy" id="411577"/>
    <lineage>
        <taxon>Bacteria</taxon>
        <taxon>Bacillati</taxon>
        <taxon>Bacillota</taxon>
        <taxon>Tissierellia</taxon>
        <taxon>Tissierellales</taxon>
        <taxon>Peptoniphilaceae</taxon>
        <taxon>Anaerococcus</taxon>
    </lineage>
</organism>
<comment type="caution">
    <text evidence="1">The sequence shown here is derived from an EMBL/GenBank/DDBJ whole genome shotgun (WGS) entry which is preliminary data.</text>
</comment>
<name>A0ABS7SYT5_9FIRM</name>
<dbReference type="RefSeq" id="WP_223419037.1">
    <property type="nucleotide sequence ID" value="NZ_JAIPME010000002.1"/>
</dbReference>
<proteinExistence type="predicted"/>
<dbReference type="Proteomes" id="UP000734271">
    <property type="component" value="Unassembled WGS sequence"/>
</dbReference>
<gene>
    <name evidence="1" type="ORF">K8P03_05225</name>
</gene>
<evidence type="ECO:0000313" key="2">
    <source>
        <dbReference type="Proteomes" id="UP000734271"/>
    </source>
</evidence>
<sequence length="67" mass="7912">MNDNLTMRNLSATYYDRDMDQYTLEFFDGTLVDVDGKVFDGMEIDEWFFDDEDNVNLAVREGVVRED</sequence>
<protein>
    <submittedName>
        <fullName evidence="1">Uncharacterized protein</fullName>
    </submittedName>
</protein>